<keyword evidence="3" id="KW-1185">Reference proteome</keyword>
<dbReference type="EMBL" id="MU001515">
    <property type="protein sequence ID" value="KAF2437626.1"/>
    <property type="molecule type" value="Genomic_DNA"/>
</dbReference>
<feature type="region of interest" description="Disordered" evidence="1">
    <location>
        <begin position="530"/>
        <end position="551"/>
    </location>
</feature>
<feature type="compositionally biased region" description="Low complexity" evidence="1">
    <location>
        <begin position="325"/>
        <end position="335"/>
    </location>
</feature>
<protein>
    <submittedName>
        <fullName evidence="2">Uncharacterized protein</fullName>
    </submittedName>
</protein>
<evidence type="ECO:0000313" key="2">
    <source>
        <dbReference type="EMBL" id="KAF2437626.1"/>
    </source>
</evidence>
<gene>
    <name evidence="2" type="ORF">P171DRAFT_449834</name>
</gene>
<evidence type="ECO:0000256" key="1">
    <source>
        <dbReference type="SAM" id="MobiDB-lite"/>
    </source>
</evidence>
<dbReference type="Proteomes" id="UP000799764">
    <property type="component" value="Unassembled WGS sequence"/>
</dbReference>
<organism evidence="2 3">
    <name type="scientific">Karstenula rhodostoma CBS 690.94</name>
    <dbReference type="NCBI Taxonomy" id="1392251"/>
    <lineage>
        <taxon>Eukaryota</taxon>
        <taxon>Fungi</taxon>
        <taxon>Dikarya</taxon>
        <taxon>Ascomycota</taxon>
        <taxon>Pezizomycotina</taxon>
        <taxon>Dothideomycetes</taxon>
        <taxon>Pleosporomycetidae</taxon>
        <taxon>Pleosporales</taxon>
        <taxon>Massarineae</taxon>
        <taxon>Didymosphaeriaceae</taxon>
        <taxon>Karstenula</taxon>
    </lineage>
</organism>
<feature type="region of interest" description="Disordered" evidence="1">
    <location>
        <begin position="570"/>
        <end position="591"/>
    </location>
</feature>
<reference evidence="2" key="1">
    <citation type="journal article" date="2020" name="Stud. Mycol.">
        <title>101 Dothideomycetes genomes: a test case for predicting lifestyles and emergence of pathogens.</title>
        <authorList>
            <person name="Haridas S."/>
            <person name="Albert R."/>
            <person name="Binder M."/>
            <person name="Bloem J."/>
            <person name="Labutti K."/>
            <person name="Salamov A."/>
            <person name="Andreopoulos B."/>
            <person name="Baker S."/>
            <person name="Barry K."/>
            <person name="Bills G."/>
            <person name="Bluhm B."/>
            <person name="Cannon C."/>
            <person name="Castanera R."/>
            <person name="Culley D."/>
            <person name="Daum C."/>
            <person name="Ezra D."/>
            <person name="Gonzalez J."/>
            <person name="Henrissat B."/>
            <person name="Kuo A."/>
            <person name="Liang C."/>
            <person name="Lipzen A."/>
            <person name="Lutzoni F."/>
            <person name="Magnuson J."/>
            <person name="Mondo S."/>
            <person name="Nolan M."/>
            <person name="Ohm R."/>
            <person name="Pangilinan J."/>
            <person name="Park H.-J."/>
            <person name="Ramirez L."/>
            <person name="Alfaro M."/>
            <person name="Sun H."/>
            <person name="Tritt A."/>
            <person name="Yoshinaga Y."/>
            <person name="Zwiers L.-H."/>
            <person name="Turgeon B."/>
            <person name="Goodwin S."/>
            <person name="Spatafora J."/>
            <person name="Crous P."/>
            <person name="Grigoriev I."/>
        </authorList>
    </citation>
    <scope>NUCLEOTIDE SEQUENCE</scope>
    <source>
        <strain evidence="2">CBS 690.94</strain>
    </source>
</reference>
<evidence type="ECO:0000313" key="3">
    <source>
        <dbReference type="Proteomes" id="UP000799764"/>
    </source>
</evidence>
<comment type="caution">
    <text evidence="2">The sequence shown here is derived from an EMBL/GenBank/DDBJ whole genome shotgun (WGS) entry which is preliminary data.</text>
</comment>
<sequence length="591" mass="64969">MGSDVGDRSCAQFVGVRQQACAHHPLHKTHCNVEYLREAVHTFVIFLSSPRSSSQISNGQASQSRQLLIRGLARLRHLLLDSAAQPTSTTPPALANHLSKRSALAMPVLQQRGQRARTIERITRATLLIEGVWGAQFRQDLAQRGIHVPRPEFVSKHFIEKLSTLARRYTIDDFVSAVAPYLAARRNPGQALDNWHLEPQGLRTLQVRDLTLLTEARRGSENASVVQRPRPGLRRSTPPSPEAARRLEQPLEDVIESASEAEAEARRGRQSTAAATKRSSRRSPRLSPATARRLEQPPEDVAESESEAEAEAGRGRRITAPTAQRPRPSLSRRSAPPSPETARRPEEPLEDLAEPTFESEVDASTVQQTDLLSRPSQRSSLGSNLHRHSRSFVEYPEDESDLASNLGDENSEPVRPPFSDGGDPVRSDPILASMPHVPEQPLSIVTGGMSTHGLQGLYPAIDRFAQQLDTDIAKHTVSRHEVTALEIQLAKMEAPQHIAPAKLDRAGRKRRLAELFAAESELDDQIERKKAERNSMRRAEKEHRQALEEGRTRAKSAIDLLAMKLKQIEDALGGGGGGGGDDGADGSESAT</sequence>
<name>A0A9P4P553_9PLEO</name>
<feature type="compositionally biased region" description="Gly residues" evidence="1">
    <location>
        <begin position="572"/>
        <end position="581"/>
    </location>
</feature>
<feature type="compositionally biased region" description="Polar residues" evidence="1">
    <location>
        <begin position="362"/>
        <end position="383"/>
    </location>
</feature>
<feature type="compositionally biased region" description="Acidic residues" evidence="1">
    <location>
        <begin position="250"/>
        <end position="262"/>
    </location>
</feature>
<accession>A0A9P4P553</accession>
<dbReference type="AlphaFoldDB" id="A0A9P4P553"/>
<feature type="region of interest" description="Disordered" evidence="1">
    <location>
        <begin position="218"/>
        <end position="422"/>
    </location>
</feature>
<proteinExistence type="predicted"/>
<feature type="compositionally biased region" description="Acidic residues" evidence="1">
    <location>
        <begin position="348"/>
        <end position="361"/>
    </location>
</feature>
<feature type="compositionally biased region" description="Acidic residues" evidence="1">
    <location>
        <begin position="297"/>
        <end position="310"/>
    </location>
</feature>